<organism evidence="6 7">
    <name type="scientific">Virgibacillus chiguensis</name>
    <dbReference type="NCBI Taxonomy" id="411959"/>
    <lineage>
        <taxon>Bacteria</taxon>
        <taxon>Bacillati</taxon>
        <taxon>Bacillota</taxon>
        <taxon>Bacilli</taxon>
        <taxon>Bacillales</taxon>
        <taxon>Bacillaceae</taxon>
        <taxon>Virgibacillus</taxon>
    </lineage>
</organism>
<keyword evidence="4 5" id="KW-0472">Membrane</keyword>
<name>A0A1M5LCU9_9BACI</name>
<dbReference type="PANTHER" id="PTHR43847:SF1">
    <property type="entry name" value="BLL3993 PROTEIN"/>
    <property type="match status" value="1"/>
</dbReference>
<dbReference type="InterPro" id="IPR052527">
    <property type="entry name" value="Metal_cation-efflux_comp"/>
</dbReference>
<gene>
    <name evidence="6" type="ORF">SAMN05421807_10184</name>
</gene>
<protein>
    <submittedName>
        <fullName evidence="6">Methyltransferase</fullName>
    </submittedName>
</protein>
<comment type="subcellular location">
    <subcellularLocation>
        <location evidence="1">Membrane</location>
        <topology evidence="1">Multi-pass membrane protein</topology>
    </subcellularLocation>
</comment>
<dbReference type="Proteomes" id="UP000184079">
    <property type="component" value="Unassembled WGS sequence"/>
</dbReference>
<feature type="transmembrane region" description="Helical" evidence="5">
    <location>
        <begin position="43"/>
        <end position="63"/>
    </location>
</feature>
<dbReference type="GO" id="GO:0016020">
    <property type="term" value="C:membrane"/>
    <property type="evidence" value="ECO:0007669"/>
    <property type="project" value="UniProtKB-SubCell"/>
</dbReference>
<reference evidence="7" key="1">
    <citation type="submission" date="2016-11" db="EMBL/GenBank/DDBJ databases">
        <authorList>
            <person name="Varghese N."/>
            <person name="Submissions S."/>
        </authorList>
    </citation>
    <scope>NUCLEOTIDE SEQUENCE [LARGE SCALE GENOMIC DNA]</scope>
    <source>
        <strain evidence="7">CGMCC 1.6496</strain>
    </source>
</reference>
<dbReference type="PANTHER" id="PTHR43847">
    <property type="entry name" value="BLL3993 PROTEIN"/>
    <property type="match status" value="1"/>
</dbReference>
<dbReference type="GO" id="GO:0032259">
    <property type="term" value="P:methylation"/>
    <property type="evidence" value="ECO:0007669"/>
    <property type="project" value="UniProtKB-KW"/>
</dbReference>
<sequence length="168" mass="19658">MPIFMWVILSVIIIQRLVELVIARSNEQWMKQRGAIEKGKQHYKWFIIVHTLFFLSLIAEIIFRNQQSISLNYVLFTAFIITQIGRIWCIATLGRFWNTKIIVAPQFDVIKRGPYKYVKHPNYIIVGIELFVIPSLFGAWLTAIVFPILHALLLYVRIPAEEKAVYGH</sequence>
<dbReference type="EMBL" id="FQXD01000001">
    <property type="protein sequence ID" value="SHG62775.1"/>
    <property type="molecule type" value="Genomic_DNA"/>
</dbReference>
<feature type="transmembrane region" description="Helical" evidence="5">
    <location>
        <begin position="6"/>
        <end position="23"/>
    </location>
</feature>
<dbReference type="Pfam" id="PF04140">
    <property type="entry name" value="ICMT"/>
    <property type="match status" value="1"/>
</dbReference>
<feature type="transmembrane region" description="Helical" evidence="5">
    <location>
        <begin position="69"/>
        <end position="91"/>
    </location>
</feature>
<evidence type="ECO:0000256" key="3">
    <source>
        <dbReference type="ARBA" id="ARBA00022989"/>
    </source>
</evidence>
<evidence type="ECO:0000256" key="4">
    <source>
        <dbReference type="ARBA" id="ARBA00023136"/>
    </source>
</evidence>
<dbReference type="RefSeq" id="WP_073004091.1">
    <property type="nucleotide sequence ID" value="NZ_FQXD01000001.1"/>
</dbReference>
<evidence type="ECO:0000256" key="1">
    <source>
        <dbReference type="ARBA" id="ARBA00004141"/>
    </source>
</evidence>
<dbReference type="AlphaFoldDB" id="A0A1M5LCU9"/>
<evidence type="ECO:0000313" key="6">
    <source>
        <dbReference type="EMBL" id="SHG62775.1"/>
    </source>
</evidence>
<feature type="transmembrane region" description="Helical" evidence="5">
    <location>
        <begin position="123"/>
        <end position="149"/>
    </location>
</feature>
<proteinExistence type="predicted"/>
<keyword evidence="7" id="KW-1185">Reference proteome</keyword>
<evidence type="ECO:0000256" key="2">
    <source>
        <dbReference type="ARBA" id="ARBA00022692"/>
    </source>
</evidence>
<evidence type="ECO:0000313" key="7">
    <source>
        <dbReference type="Proteomes" id="UP000184079"/>
    </source>
</evidence>
<keyword evidence="6" id="KW-0489">Methyltransferase</keyword>
<keyword evidence="2 5" id="KW-0812">Transmembrane</keyword>
<dbReference type="GO" id="GO:0004671">
    <property type="term" value="F:protein C-terminal S-isoprenylcysteine carboxyl O-methyltransferase activity"/>
    <property type="evidence" value="ECO:0007669"/>
    <property type="project" value="InterPro"/>
</dbReference>
<dbReference type="OrthoDB" id="7203053at2"/>
<keyword evidence="6" id="KW-0808">Transferase</keyword>
<keyword evidence="3 5" id="KW-1133">Transmembrane helix</keyword>
<accession>A0A1M5LCU9</accession>
<dbReference type="Gene3D" id="1.20.120.1630">
    <property type="match status" value="1"/>
</dbReference>
<dbReference type="InterPro" id="IPR007269">
    <property type="entry name" value="ICMT_MeTrfase"/>
</dbReference>
<evidence type="ECO:0000256" key="5">
    <source>
        <dbReference type="SAM" id="Phobius"/>
    </source>
</evidence>